<name>A0A916JGF0_9BACT</name>
<evidence type="ECO:0000313" key="3">
    <source>
        <dbReference type="Proteomes" id="UP000680038"/>
    </source>
</evidence>
<feature type="signal peptide" evidence="1">
    <location>
        <begin position="1"/>
        <end position="25"/>
    </location>
</feature>
<dbReference type="PROSITE" id="PS51257">
    <property type="entry name" value="PROKAR_LIPOPROTEIN"/>
    <property type="match status" value="1"/>
</dbReference>
<organism evidence="2 3">
    <name type="scientific">Dyadobacter helix</name>
    <dbReference type="NCBI Taxonomy" id="2822344"/>
    <lineage>
        <taxon>Bacteria</taxon>
        <taxon>Pseudomonadati</taxon>
        <taxon>Bacteroidota</taxon>
        <taxon>Cytophagia</taxon>
        <taxon>Cytophagales</taxon>
        <taxon>Spirosomataceae</taxon>
        <taxon>Dyadobacter</taxon>
    </lineage>
</organism>
<dbReference type="Proteomes" id="UP000680038">
    <property type="component" value="Unassembled WGS sequence"/>
</dbReference>
<proteinExistence type="predicted"/>
<feature type="chain" id="PRO_5037157581" description="Lipoprotein" evidence="1">
    <location>
        <begin position="26"/>
        <end position="135"/>
    </location>
</feature>
<comment type="caution">
    <text evidence="2">The sequence shown here is derived from an EMBL/GenBank/DDBJ whole genome shotgun (WGS) entry which is preliminary data.</text>
</comment>
<accession>A0A916JGF0</accession>
<dbReference type="AlphaFoldDB" id="A0A916JGF0"/>
<keyword evidence="1" id="KW-0732">Signal</keyword>
<dbReference type="EMBL" id="CAJRAF010000002">
    <property type="protein sequence ID" value="CAG5002157.1"/>
    <property type="molecule type" value="Genomic_DNA"/>
</dbReference>
<dbReference type="RefSeq" id="WP_215239389.1">
    <property type="nucleotide sequence ID" value="NZ_CAJRAF010000002.1"/>
</dbReference>
<gene>
    <name evidence="2" type="ORF">DYBT9275_02822</name>
</gene>
<evidence type="ECO:0008006" key="4">
    <source>
        <dbReference type="Google" id="ProtNLM"/>
    </source>
</evidence>
<reference evidence="2" key="1">
    <citation type="submission" date="2021-04" db="EMBL/GenBank/DDBJ databases">
        <authorList>
            <person name="Rodrigo-Torres L."/>
            <person name="Arahal R. D."/>
            <person name="Lucena T."/>
        </authorList>
    </citation>
    <scope>NUCLEOTIDE SEQUENCE</scope>
    <source>
        <strain evidence="2">CECT 9275</strain>
    </source>
</reference>
<protein>
    <recommendedName>
        <fullName evidence="4">Lipoprotein</fullName>
    </recommendedName>
</protein>
<keyword evidence="3" id="KW-1185">Reference proteome</keyword>
<sequence length="135" mass="14926">MKIRSAFKSVRVVVFFIGVSVIGQACTSNESGRYETSSYGVTDSPCESYQQNNFALLNSNIPKMVQMAQRAEAGQDPSAWEIASSLGFLVQISNNEKKIQAECPASFALYEEQRDEILAMHGLGALLEYFVRSNN</sequence>
<evidence type="ECO:0000256" key="1">
    <source>
        <dbReference type="SAM" id="SignalP"/>
    </source>
</evidence>
<evidence type="ECO:0000313" key="2">
    <source>
        <dbReference type="EMBL" id="CAG5002157.1"/>
    </source>
</evidence>